<reference evidence="1" key="1">
    <citation type="submission" date="2022-12" db="EMBL/GenBank/DDBJ databases">
        <title>Draft genome assemblies for two species of Escallonia (Escalloniales).</title>
        <authorList>
            <person name="Chanderbali A."/>
            <person name="Dervinis C."/>
            <person name="Anghel I."/>
            <person name="Soltis D."/>
            <person name="Soltis P."/>
            <person name="Zapata F."/>
        </authorList>
    </citation>
    <scope>NUCLEOTIDE SEQUENCE</scope>
    <source>
        <strain evidence="1">UCBG92.1500</strain>
        <tissue evidence="1">Leaf</tissue>
    </source>
</reference>
<gene>
    <name evidence="1" type="ORF">RJ640_016938</name>
</gene>
<dbReference type="Proteomes" id="UP001187471">
    <property type="component" value="Unassembled WGS sequence"/>
</dbReference>
<keyword evidence="2" id="KW-1185">Reference proteome</keyword>
<organism evidence="1 2">
    <name type="scientific">Escallonia rubra</name>
    <dbReference type="NCBI Taxonomy" id="112253"/>
    <lineage>
        <taxon>Eukaryota</taxon>
        <taxon>Viridiplantae</taxon>
        <taxon>Streptophyta</taxon>
        <taxon>Embryophyta</taxon>
        <taxon>Tracheophyta</taxon>
        <taxon>Spermatophyta</taxon>
        <taxon>Magnoliopsida</taxon>
        <taxon>eudicotyledons</taxon>
        <taxon>Gunneridae</taxon>
        <taxon>Pentapetalae</taxon>
        <taxon>asterids</taxon>
        <taxon>campanulids</taxon>
        <taxon>Escalloniales</taxon>
        <taxon>Escalloniaceae</taxon>
        <taxon>Escallonia</taxon>
    </lineage>
</organism>
<dbReference type="AlphaFoldDB" id="A0AA88RYP2"/>
<evidence type="ECO:0000313" key="1">
    <source>
        <dbReference type="EMBL" id="KAK2992165.1"/>
    </source>
</evidence>
<proteinExistence type="predicted"/>
<protein>
    <submittedName>
        <fullName evidence="1">Uncharacterized protein</fullName>
    </submittedName>
</protein>
<name>A0AA88RYP2_9ASTE</name>
<comment type="caution">
    <text evidence="1">The sequence shown here is derived from an EMBL/GenBank/DDBJ whole genome shotgun (WGS) entry which is preliminary data.</text>
</comment>
<sequence>MSHEVKEHAFTKFTSFIGHLSEDSINDIILLGLSKLMEYNSVDGVVVTETLLIGYHVKNFYGMLWISLTGEIHGTEDDGLEEKEENQRRLRQQLQLNSWKLLRSQVAMQSGDSGRTH</sequence>
<accession>A0AA88RYP2</accession>
<evidence type="ECO:0000313" key="2">
    <source>
        <dbReference type="Proteomes" id="UP001187471"/>
    </source>
</evidence>
<dbReference type="EMBL" id="JAVXUO010000430">
    <property type="protein sequence ID" value="KAK2992165.1"/>
    <property type="molecule type" value="Genomic_DNA"/>
</dbReference>